<dbReference type="GO" id="GO:0022857">
    <property type="term" value="F:transmembrane transporter activity"/>
    <property type="evidence" value="ECO:0007669"/>
    <property type="project" value="InterPro"/>
</dbReference>
<keyword evidence="3 6" id="KW-0812">Transmembrane</keyword>
<keyword evidence="5 6" id="KW-0472">Membrane</keyword>
<feature type="transmembrane region" description="Helical" evidence="6">
    <location>
        <begin position="369"/>
        <end position="391"/>
    </location>
</feature>
<gene>
    <name evidence="7" type="ORF">CLV43_110288</name>
</gene>
<dbReference type="InterPro" id="IPR011701">
    <property type="entry name" value="MFS"/>
</dbReference>
<comment type="caution">
    <text evidence="7">The sequence shown here is derived from an EMBL/GenBank/DDBJ whole genome shotgun (WGS) entry which is preliminary data.</text>
</comment>
<feature type="transmembrane region" description="Helical" evidence="6">
    <location>
        <begin position="397"/>
        <end position="417"/>
    </location>
</feature>
<dbReference type="InterPro" id="IPR036259">
    <property type="entry name" value="MFS_trans_sf"/>
</dbReference>
<protein>
    <submittedName>
        <fullName evidence="7">MFS transporter</fullName>
    </submittedName>
</protein>
<keyword evidence="8" id="KW-1185">Reference proteome</keyword>
<evidence type="ECO:0000313" key="8">
    <source>
        <dbReference type="Proteomes" id="UP000239494"/>
    </source>
</evidence>
<dbReference type="PANTHER" id="PTHR23513">
    <property type="entry name" value="INTEGRAL MEMBRANE EFFLUX PROTEIN-RELATED"/>
    <property type="match status" value="1"/>
</dbReference>
<feature type="transmembrane region" description="Helical" evidence="6">
    <location>
        <begin position="166"/>
        <end position="187"/>
    </location>
</feature>
<dbReference type="Proteomes" id="UP000239494">
    <property type="component" value="Unassembled WGS sequence"/>
</dbReference>
<dbReference type="AlphaFoldDB" id="A0A2T0SVN4"/>
<feature type="transmembrane region" description="Helical" evidence="6">
    <location>
        <begin position="309"/>
        <end position="326"/>
    </location>
</feature>
<evidence type="ECO:0000313" key="7">
    <source>
        <dbReference type="EMBL" id="PRY37476.1"/>
    </source>
</evidence>
<dbReference type="Gene3D" id="1.20.1250.20">
    <property type="entry name" value="MFS general substrate transporter like domains"/>
    <property type="match status" value="1"/>
</dbReference>
<feature type="transmembrane region" description="Helical" evidence="6">
    <location>
        <begin position="111"/>
        <end position="133"/>
    </location>
</feature>
<name>A0A2T0SVN4_9PSEU</name>
<evidence type="ECO:0000256" key="4">
    <source>
        <dbReference type="ARBA" id="ARBA00022989"/>
    </source>
</evidence>
<feature type="transmembrane region" description="Helical" evidence="6">
    <location>
        <begin position="248"/>
        <end position="269"/>
    </location>
</feature>
<dbReference type="GO" id="GO:0005886">
    <property type="term" value="C:plasma membrane"/>
    <property type="evidence" value="ECO:0007669"/>
    <property type="project" value="UniProtKB-SubCell"/>
</dbReference>
<evidence type="ECO:0000256" key="6">
    <source>
        <dbReference type="SAM" id="Phobius"/>
    </source>
</evidence>
<organism evidence="7 8">
    <name type="scientific">Umezawaea tangerina</name>
    <dbReference type="NCBI Taxonomy" id="84725"/>
    <lineage>
        <taxon>Bacteria</taxon>
        <taxon>Bacillati</taxon>
        <taxon>Actinomycetota</taxon>
        <taxon>Actinomycetes</taxon>
        <taxon>Pseudonocardiales</taxon>
        <taxon>Pseudonocardiaceae</taxon>
        <taxon>Umezawaea</taxon>
    </lineage>
</organism>
<dbReference type="CDD" id="cd06173">
    <property type="entry name" value="MFS_MefA_like"/>
    <property type="match status" value="1"/>
</dbReference>
<sequence>MFMDVNHWIGVIRSATVMTMRDDAGSGFRAAFGVAEFRVLWCASLTSIVGDQLARLALSILVFQRTGSPAWTALTYALTMLPGLLSGVLLTGLADRYPRRTVMVCSDLGRAALVAVMAVPAVPLPLVVALLVLVQLAEPPFAAAQGALLPVVLGERRYEAGQSIHLITHQVGLLLGFAGGGLVVAWLGTSGALAVDAVTFALSALLLRLGLRPRPASLTPSDGPSTGVWWAQVRAGAGLVWHDRRLRLLIAIGCLAAFAVVPEGLAAPFSEEVGAGVAGVGVLLAADPAGMVVGALLLRLVPAAARVRLLGLLAVATVLPVAGYFLSPGLGFAVGLLALSGAFSAYQVTAGATFVRLVPDRRRGQALGFARTSLVAAQGLGVAAGGLVAQWTGSTTGTIAAAGAAGTVLALAAAASWSRVSTTVTTDG</sequence>
<keyword evidence="2" id="KW-1003">Cell membrane</keyword>
<dbReference type="EMBL" id="PVTF01000010">
    <property type="protein sequence ID" value="PRY37476.1"/>
    <property type="molecule type" value="Genomic_DNA"/>
</dbReference>
<proteinExistence type="predicted"/>
<evidence type="ECO:0000256" key="5">
    <source>
        <dbReference type="ARBA" id="ARBA00023136"/>
    </source>
</evidence>
<evidence type="ECO:0000256" key="2">
    <source>
        <dbReference type="ARBA" id="ARBA00022475"/>
    </source>
</evidence>
<evidence type="ECO:0000256" key="3">
    <source>
        <dbReference type="ARBA" id="ARBA00022692"/>
    </source>
</evidence>
<dbReference type="SUPFAM" id="SSF103473">
    <property type="entry name" value="MFS general substrate transporter"/>
    <property type="match status" value="1"/>
</dbReference>
<feature type="transmembrane region" description="Helical" evidence="6">
    <location>
        <begin position="275"/>
        <end position="297"/>
    </location>
</feature>
<comment type="subcellular location">
    <subcellularLocation>
        <location evidence="1">Cell membrane</location>
        <topology evidence="1">Multi-pass membrane protein</topology>
    </subcellularLocation>
</comment>
<feature type="transmembrane region" description="Helical" evidence="6">
    <location>
        <begin position="70"/>
        <end position="90"/>
    </location>
</feature>
<keyword evidence="4 6" id="KW-1133">Transmembrane helix</keyword>
<accession>A0A2T0SVN4</accession>
<feature type="transmembrane region" description="Helical" evidence="6">
    <location>
        <begin position="332"/>
        <end position="357"/>
    </location>
</feature>
<evidence type="ECO:0000256" key="1">
    <source>
        <dbReference type="ARBA" id="ARBA00004651"/>
    </source>
</evidence>
<reference evidence="7 8" key="1">
    <citation type="submission" date="2018-03" db="EMBL/GenBank/DDBJ databases">
        <title>Genomic Encyclopedia of Archaeal and Bacterial Type Strains, Phase II (KMG-II): from individual species to whole genera.</title>
        <authorList>
            <person name="Goeker M."/>
        </authorList>
    </citation>
    <scope>NUCLEOTIDE SEQUENCE [LARGE SCALE GENOMIC DNA]</scope>
    <source>
        <strain evidence="7 8">DSM 44720</strain>
    </source>
</reference>
<dbReference type="PANTHER" id="PTHR23513:SF11">
    <property type="entry name" value="STAPHYLOFERRIN A TRANSPORTER"/>
    <property type="match status" value="1"/>
</dbReference>
<dbReference type="Pfam" id="PF07690">
    <property type="entry name" value="MFS_1"/>
    <property type="match status" value="1"/>
</dbReference>